<reference evidence="1" key="1">
    <citation type="submission" date="2022-04" db="EMBL/GenBank/DDBJ databases">
        <title>Hymenobacter sp. isolated from the air.</title>
        <authorList>
            <person name="Won M."/>
            <person name="Lee C.-M."/>
            <person name="Woen H.-Y."/>
            <person name="Kwon S.-W."/>
        </authorList>
    </citation>
    <scope>NUCLEOTIDE SEQUENCE</scope>
    <source>
        <strain evidence="1">5420S-77</strain>
        <plasmid evidence="1">unnamed8</plasmid>
    </source>
</reference>
<gene>
    <name evidence="1" type="ORF">MUN86_30445</name>
</gene>
<proteinExistence type="predicted"/>
<evidence type="ECO:0000313" key="2">
    <source>
        <dbReference type="Proteomes" id="UP000830401"/>
    </source>
</evidence>
<geneLocation type="plasmid" evidence="1 2">
    <name>unnamed8</name>
</geneLocation>
<dbReference type="RefSeq" id="WP_245127675.1">
    <property type="nucleotide sequence ID" value="NZ_CP095069.1"/>
</dbReference>
<keyword evidence="1" id="KW-0614">Plasmid</keyword>
<name>A0ABY4GGB1_9BACT</name>
<dbReference type="EMBL" id="CP095069">
    <property type="protein sequence ID" value="UOQ69826.1"/>
    <property type="molecule type" value="Genomic_DNA"/>
</dbReference>
<accession>A0ABY4GGB1</accession>
<protein>
    <submittedName>
        <fullName evidence="1">Uncharacterized protein</fullName>
    </submittedName>
</protein>
<organism evidence="1 2">
    <name type="scientific">Hymenobacter volaticus</name>
    <dbReference type="NCBI Taxonomy" id="2932254"/>
    <lineage>
        <taxon>Bacteria</taxon>
        <taxon>Pseudomonadati</taxon>
        <taxon>Bacteroidota</taxon>
        <taxon>Cytophagia</taxon>
        <taxon>Cytophagales</taxon>
        <taxon>Hymenobacteraceae</taxon>
        <taxon>Hymenobacter</taxon>
    </lineage>
</organism>
<keyword evidence="2" id="KW-1185">Reference proteome</keyword>
<sequence length="50" mass="5725">MADVRAGYDVAVKRGQTSESFEDYLDRVYLSQGFELEKNRLGIEAVVKRD</sequence>
<evidence type="ECO:0000313" key="1">
    <source>
        <dbReference type="EMBL" id="UOQ69826.1"/>
    </source>
</evidence>
<dbReference type="Proteomes" id="UP000830401">
    <property type="component" value="Plasmid unnamed8"/>
</dbReference>